<dbReference type="GO" id="GO:0005886">
    <property type="term" value="C:plasma membrane"/>
    <property type="evidence" value="ECO:0007669"/>
    <property type="project" value="UniProtKB-SubCell"/>
</dbReference>
<evidence type="ECO:0000256" key="6">
    <source>
        <dbReference type="ARBA" id="ARBA00022692"/>
    </source>
</evidence>
<dbReference type="PANTHER" id="PTHR43520">
    <property type="entry name" value="ATP7, ISOFORM B"/>
    <property type="match status" value="1"/>
</dbReference>
<dbReference type="GO" id="GO:0055070">
    <property type="term" value="P:copper ion homeostasis"/>
    <property type="evidence" value="ECO:0007669"/>
    <property type="project" value="TreeGrafter"/>
</dbReference>
<dbReference type="NCBIfam" id="TIGR01525">
    <property type="entry name" value="ATPase-IB_hvy"/>
    <property type="match status" value="1"/>
</dbReference>
<evidence type="ECO:0000256" key="1">
    <source>
        <dbReference type="ARBA" id="ARBA00004651"/>
    </source>
</evidence>
<sequence length="817" mass="86717">MSAVPAAPDTCHHCGEALSATALRGVEADVAGSLRRFCCEGCAAAAQWIDSADLDDYYRLREAPAGCVGSELPDYAAFDRDAVLAEHSRAVAGGREITVLTDAMRCAACAWLVDRALRRVPGVLDITANAVTGRIRLAWDPDVTRLSPLMTRLAALGYRPWLATGEAREEARRRERRRWLLRLGVAGLGAMQAMMLAEALYLDTEQTMSLATRDFFRWLTFLVSTPVVFYSGWPFLEGMWRELRERQPGMDTLIAGSTLLAYFASLLETVRGGVHVWYDAAVMFVLLLLVARMLEQRARGIASAQVDALARARPALAARERLDACDGALHVEQVALGDLRPGDIVRIAPGEAVPADGILLDAPSAFDEALLTGESEPVPRQPGEVVLAGSHCRELPARVRLVRTGGDTRLSQLTRLVDRAQADRPRLARATERIARHFVSGLLLVAVAVYLGWQLYDPSRALEVTLAVLVVSCPCALSLAVPTALTTAHGALARMGVLALRSDALEALARADCIVFDKTGTLGDGRPVLDGVAIFGTAGIDADAALRIAAALERDSRHPLARAFAHAGAVPPAEAVRLHPGDGLQGRVDGRAWYLGRAGFACQDRVDDGGLWLGDGEVAAARFEVRETPRADAATALASLRRLGLRVGICSGDADAPVAHFAAALGVDAPLARQSPERKLAHVRGLQADGHVMAMVGDGLNDAPVLAGADVSLAMADGAALAQRAADFVVTSPSLSRIPEAIALARRTRAIVRQNLAWALAYNVLALPLAAGGHVTPWMAALGMAVSSLLVTLNALRLARGPRAAADASARPATALP</sequence>
<dbReference type="OrthoDB" id="9814270at2"/>
<accession>A0A508ANA9</accession>
<dbReference type="NCBIfam" id="TIGR01494">
    <property type="entry name" value="ATPase_P-type"/>
    <property type="match status" value="2"/>
</dbReference>
<dbReference type="SUPFAM" id="SSF55008">
    <property type="entry name" value="HMA, heavy metal-associated domain"/>
    <property type="match status" value="1"/>
</dbReference>
<keyword evidence="8 15" id="KW-0547">Nucleotide-binding</keyword>
<dbReference type="GO" id="GO:0043682">
    <property type="term" value="F:P-type divalent copper transporter activity"/>
    <property type="evidence" value="ECO:0007669"/>
    <property type="project" value="TreeGrafter"/>
</dbReference>
<evidence type="ECO:0000256" key="5">
    <source>
        <dbReference type="ARBA" id="ARBA00022553"/>
    </source>
</evidence>
<dbReference type="Pfam" id="PF00702">
    <property type="entry name" value="Hydrolase"/>
    <property type="match status" value="1"/>
</dbReference>
<dbReference type="Gene3D" id="2.70.150.10">
    <property type="entry name" value="Calcium-transporting ATPase, cytoplasmic transduction domain A"/>
    <property type="match status" value="1"/>
</dbReference>
<keyword evidence="9 15" id="KW-0067">ATP-binding</keyword>
<comment type="caution">
    <text evidence="17">The sequence shown here is derived from an EMBL/GenBank/DDBJ whole genome shotgun (WGS) entry which is preliminary data.</text>
</comment>
<feature type="domain" description="HMA" evidence="16">
    <location>
        <begin position="95"/>
        <end position="161"/>
    </location>
</feature>
<keyword evidence="5" id="KW-0597">Phosphoprotein</keyword>
<dbReference type="InterPro" id="IPR008250">
    <property type="entry name" value="ATPase_P-typ_transduc_dom_A_sf"/>
</dbReference>
<dbReference type="PRINTS" id="PR00120">
    <property type="entry name" value="HATPASE"/>
</dbReference>
<evidence type="ECO:0000256" key="8">
    <source>
        <dbReference type="ARBA" id="ARBA00022741"/>
    </source>
</evidence>
<dbReference type="Gene3D" id="3.40.1110.10">
    <property type="entry name" value="Calcium-transporting ATPase, cytoplasmic domain N"/>
    <property type="match status" value="1"/>
</dbReference>
<keyword evidence="12 15" id="KW-1133">Transmembrane helix</keyword>
<dbReference type="PANTHER" id="PTHR43520:SF5">
    <property type="entry name" value="CATION-TRANSPORTING P-TYPE ATPASE-RELATED"/>
    <property type="match status" value="1"/>
</dbReference>
<comment type="subcellular location">
    <subcellularLocation>
        <location evidence="1">Cell membrane</location>
        <topology evidence="1">Multi-pass membrane protein</topology>
    </subcellularLocation>
</comment>
<dbReference type="InterPro" id="IPR059000">
    <property type="entry name" value="ATPase_P-type_domA"/>
</dbReference>
<dbReference type="Proteomes" id="UP000318212">
    <property type="component" value="Unassembled WGS sequence"/>
</dbReference>
<dbReference type="Pfam" id="PF00122">
    <property type="entry name" value="E1-E2_ATPase"/>
    <property type="match status" value="1"/>
</dbReference>
<gene>
    <name evidence="17" type="primary">cadA</name>
    <name evidence="17" type="ORF">FKV25_02920</name>
</gene>
<name>A0A508ANA9_9GAMM</name>
<dbReference type="Gene3D" id="3.40.50.1000">
    <property type="entry name" value="HAD superfamily/HAD-like"/>
    <property type="match status" value="1"/>
</dbReference>
<dbReference type="InterPro" id="IPR021993">
    <property type="entry name" value="ATPase-cat-bd"/>
</dbReference>
<evidence type="ECO:0000256" key="9">
    <source>
        <dbReference type="ARBA" id="ARBA00022840"/>
    </source>
</evidence>
<dbReference type="InterPro" id="IPR023214">
    <property type="entry name" value="HAD_sf"/>
</dbReference>
<evidence type="ECO:0000256" key="2">
    <source>
        <dbReference type="ARBA" id="ARBA00006024"/>
    </source>
</evidence>
<dbReference type="NCBIfam" id="TIGR01512">
    <property type="entry name" value="ATPase-IB2_Cd"/>
    <property type="match status" value="1"/>
</dbReference>
<dbReference type="NCBIfam" id="TIGR01511">
    <property type="entry name" value="ATPase-IB1_Cu"/>
    <property type="match status" value="1"/>
</dbReference>
<evidence type="ECO:0000256" key="14">
    <source>
        <dbReference type="ARBA" id="ARBA00023136"/>
    </source>
</evidence>
<dbReference type="GO" id="GO:0016887">
    <property type="term" value="F:ATP hydrolysis activity"/>
    <property type="evidence" value="ECO:0007669"/>
    <property type="project" value="InterPro"/>
</dbReference>
<evidence type="ECO:0000313" key="18">
    <source>
        <dbReference type="Proteomes" id="UP000318212"/>
    </source>
</evidence>
<evidence type="ECO:0000256" key="3">
    <source>
        <dbReference type="ARBA" id="ARBA00022448"/>
    </source>
</evidence>
<keyword evidence="17" id="KW-0378">Hydrolase</keyword>
<dbReference type="SUPFAM" id="SSF81653">
    <property type="entry name" value="Calcium ATPase, transduction domain A"/>
    <property type="match status" value="1"/>
</dbReference>
<keyword evidence="4 15" id="KW-1003">Cell membrane</keyword>
<feature type="transmembrane region" description="Helical" evidence="15">
    <location>
        <begin position="248"/>
        <end position="264"/>
    </location>
</feature>
<comment type="similarity">
    <text evidence="2 15">Belongs to the cation transport ATPase (P-type) (TC 3.A.3) family. Type IB subfamily.</text>
</comment>
<feature type="transmembrane region" description="Helical" evidence="15">
    <location>
        <begin position="215"/>
        <end position="236"/>
    </location>
</feature>
<keyword evidence="3" id="KW-0813">Transport</keyword>
<dbReference type="InterPro" id="IPR001757">
    <property type="entry name" value="P_typ_ATPase"/>
</dbReference>
<feature type="transmembrane region" description="Helical" evidence="15">
    <location>
        <begin position="434"/>
        <end position="453"/>
    </location>
</feature>
<evidence type="ECO:0000256" key="10">
    <source>
        <dbReference type="ARBA" id="ARBA00022842"/>
    </source>
</evidence>
<dbReference type="PROSITE" id="PS50846">
    <property type="entry name" value="HMA_2"/>
    <property type="match status" value="1"/>
</dbReference>
<dbReference type="Pfam" id="PF12156">
    <property type="entry name" value="ATPase-cat_bd"/>
    <property type="match status" value="1"/>
</dbReference>
<feature type="transmembrane region" description="Helical" evidence="15">
    <location>
        <begin position="756"/>
        <end position="772"/>
    </location>
</feature>
<dbReference type="InterPro" id="IPR023299">
    <property type="entry name" value="ATPase_P-typ_cyto_dom_N"/>
</dbReference>
<dbReference type="EC" id="3.6.3.3" evidence="17"/>
<keyword evidence="11" id="KW-1278">Translocase</keyword>
<keyword evidence="7 15" id="KW-0479">Metal-binding</keyword>
<dbReference type="CDD" id="cd00371">
    <property type="entry name" value="HMA"/>
    <property type="match status" value="1"/>
</dbReference>
<evidence type="ECO:0000256" key="15">
    <source>
        <dbReference type="RuleBase" id="RU362081"/>
    </source>
</evidence>
<keyword evidence="10" id="KW-0460">Magnesium</keyword>
<dbReference type="InterPro" id="IPR036412">
    <property type="entry name" value="HAD-like_sf"/>
</dbReference>
<dbReference type="InterPro" id="IPR023298">
    <property type="entry name" value="ATPase_P-typ_TM_dom_sf"/>
</dbReference>
<keyword evidence="13" id="KW-0406">Ion transport</keyword>
<dbReference type="InterPro" id="IPR027256">
    <property type="entry name" value="P-typ_ATPase_IB"/>
</dbReference>
<dbReference type="InterPro" id="IPR006121">
    <property type="entry name" value="HMA_dom"/>
</dbReference>
<feature type="transmembrane region" description="Helical" evidence="15">
    <location>
        <begin position="465"/>
        <end position="485"/>
    </location>
</feature>
<dbReference type="RefSeq" id="WP_141517293.1">
    <property type="nucleotide sequence ID" value="NZ_VICE01000023.1"/>
</dbReference>
<evidence type="ECO:0000256" key="4">
    <source>
        <dbReference type="ARBA" id="ARBA00022475"/>
    </source>
</evidence>
<evidence type="ECO:0000256" key="12">
    <source>
        <dbReference type="ARBA" id="ARBA00022989"/>
    </source>
</evidence>
<dbReference type="InterPro" id="IPR036163">
    <property type="entry name" value="HMA_dom_sf"/>
</dbReference>
<dbReference type="GO" id="GO:0005507">
    <property type="term" value="F:copper ion binding"/>
    <property type="evidence" value="ECO:0007669"/>
    <property type="project" value="TreeGrafter"/>
</dbReference>
<dbReference type="GO" id="GO:0005524">
    <property type="term" value="F:ATP binding"/>
    <property type="evidence" value="ECO:0007669"/>
    <property type="project" value="UniProtKB-UniRule"/>
</dbReference>
<proteinExistence type="inferred from homology"/>
<evidence type="ECO:0000259" key="16">
    <source>
        <dbReference type="PROSITE" id="PS50846"/>
    </source>
</evidence>
<reference evidence="17 18" key="1">
    <citation type="submission" date="2019-06" db="EMBL/GenBank/DDBJ databases">
        <title>Lysobacter alkalisoli sp. nov. isolated from saline soil.</title>
        <authorList>
            <person name="Sun J.-Q."/>
            <person name="Xu L."/>
        </authorList>
    </citation>
    <scope>NUCLEOTIDE SEQUENCE [LARGE SCALE GENOMIC DNA]</scope>
    <source>
        <strain evidence="17 18">JCM 31130</strain>
    </source>
</reference>
<organism evidence="17 18">
    <name type="scientific">Marilutibacter aestuarii</name>
    <dbReference type="NCBI Taxonomy" id="1706195"/>
    <lineage>
        <taxon>Bacteria</taxon>
        <taxon>Pseudomonadati</taxon>
        <taxon>Pseudomonadota</taxon>
        <taxon>Gammaproteobacteria</taxon>
        <taxon>Lysobacterales</taxon>
        <taxon>Lysobacteraceae</taxon>
        <taxon>Marilutibacter</taxon>
    </lineage>
</organism>
<dbReference type="AlphaFoldDB" id="A0A508ANA9"/>
<dbReference type="EMBL" id="VICE01000023">
    <property type="protein sequence ID" value="TQD50967.1"/>
    <property type="molecule type" value="Genomic_DNA"/>
</dbReference>
<keyword evidence="14 15" id="KW-0472">Membrane</keyword>
<dbReference type="PRINTS" id="PR00119">
    <property type="entry name" value="CATATPASE"/>
</dbReference>
<dbReference type="Pfam" id="PF00403">
    <property type="entry name" value="HMA"/>
    <property type="match status" value="1"/>
</dbReference>
<evidence type="ECO:0000256" key="11">
    <source>
        <dbReference type="ARBA" id="ARBA00022967"/>
    </source>
</evidence>
<evidence type="ECO:0000256" key="13">
    <source>
        <dbReference type="ARBA" id="ARBA00023065"/>
    </source>
</evidence>
<feature type="transmembrane region" description="Helical" evidence="15">
    <location>
        <begin position="276"/>
        <end position="294"/>
    </location>
</feature>
<evidence type="ECO:0000313" key="17">
    <source>
        <dbReference type="EMBL" id="TQD50967.1"/>
    </source>
</evidence>
<feature type="transmembrane region" description="Helical" evidence="15">
    <location>
        <begin position="179"/>
        <end position="195"/>
    </location>
</feature>
<dbReference type="Gene3D" id="1.20.1110.10">
    <property type="entry name" value="Calcium-transporting ATPase, transmembrane domain"/>
    <property type="match status" value="1"/>
</dbReference>
<protein>
    <submittedName>
        <fullName evidence="17">Cadmium-translocating P-type ATPase</fullName>
        <ecNumber evidence="17">3.6.3.3</ecNumber>
    </submittedName>
</protein>
<dbReference type="Gene3D" id="3.30.70.100">
    <property type="match status" value="1"/>
</dbReference>
<keyword evidence="18" id="KW-1185">Reference proteome</keyword>
<dbReference type="PROSITE" id="PS01229">
    <property type="entry name" value="COF_2"/>
    <property type="match status" value="1"/>
</dbReference>
<dbReference type="SUPFAM" id="SSF56784">
    <property type="entry name" value="HAD-like"/>
    <property type="match status" value="1"/>
</dbReference>
<dbReference type="CDD" id="cd02079">
    <property type="entry name" value="P-type_ATPase_HM"/>
    <property type="match status" value="1"/>
</dbReference>
<keyword evidence="6 15" id="KW-0812">Transmembrane</keyword>
<dbReference type="SUPFAM" id="SSF81665">
    <property type="entry name" value="Calcium ATPase, transmembrane domain M"/>
    <property type="match status" value="1"/>
</dbReference>
<evidence type="ECO:0000256" key="7">
    <source>
        <dbReference type="ARBA" id="ARBA00022723"/>
    </source>
</evidence>